<keyword evidence="2" id="KW-0732">Signal</keyword>
<reference evidence="3" key="2">
    <citation type="submission" date="2021-09" db="EMBL/GenBank/DDBJ databases">
        <authorList>
            <person name="Gilroy R."/>
        </authorList>
    </citation>
    <scope>NUCLEOTIDE SEQUENCE</scope>
    <source>
        <strain evidence="3">316</strain>
    </source>
</reference>
<comment type="caution">
    <text evidence="3">The sequence shown here is derived from an EMBL/GenBank/DDBJ whole genome shotgun (WGS) entry which is preliminary data.</text>
</comment>
<evidence type="ECO:0000313" key="3">
    <source>
        <dbReference type="EMBL" id="HJE22086.1"/>
    </source>
</evidence>
<name>A0A921JCP0_9HYPH</name>
<protein>
    <submittedName>
        <fullName evidence="3">Uncharacterized protein</fullName>
    </submittedName>
</protein>
<feature type="region of interest" description="Disordered" evidence="1">
    <location>
        <begin position="22"/>
        <end position="48"/>
    </location>
</feature>
<feature type="chain" id="PRO_5037712459" evidence="2">
    <location>
        <begin position="26"/>
        <end position="79"/>
    </location>
</feature>
<dbReference type="EMBL" id="DYYG01000001">
    <property type="protein sequence ID" value="HJE22086.1"/>
    <property type="molecule type" value="Genomic_DNA"/>
</dbReference>
<evidence type="ECO:0000256" key="1">
    <source>
        <dbReference type="SAM" id="MobiDB-lite"/>
    </source>
</evidence>
<accession>A0A921JCP0</accession>
<dbReference type="AlphaFoldDB" id="A0A921JCP0"/>
<reference evidence="3" key="1">
    <citation type="journal article" date="2021" name="PeerJ">
        <title>Extensive microbial diversity within the chicken gut microbiome revealed by metagenomics and culture.</title>
        <authorList>
            <person name="Gilroy R."/>
            <person name="Ravi A."/>
            <person name="Getino M."/>
            <person name="Pursley I."/>
            <person name="Horton D.L."/>
            <person name="Alikhan N.F."/>
            <person name="Baker D."/>
            <person name="Gharbi K."/>
            <person name="Hall N."/>
            <person name="Watson M."/>
            <person name="Adriaenssens E.M."/>
            <person name="Foster-Nyarko E."/>
            <person name="Jarju S."/>
            <person name="Secka A."/>
            <person name="Antonio M."/>
            <person name="Oren A."/>
            <person name="Chaudhuri R.R."/>
            <person name="La Ragione R."/>
            <person name="Hildebrand F."/>
            <person name="Pallen M.J."/>
        </authorList>
    </citation>
    <scope>NUCLEOTIDE SEQUENCE</scope>
    <source>
        <strain evidence="3">316</strain>
    </source>
</reference>
<gene>
    <name evidence="3" type="ORF">K8W01_00285</name>
</gene>
<evidence type="ECO:0000313" key="4">
    <source>
        <dbReference type="Proteomes" id="UP000742631"/>
    </source>
</evidence>
<sequence>MIKFCSVAATLVLSLALSQAEPAQAGQMRKQQVSKPLSGRVTPGLQPGMTMPVLAPLDPTALNVNQAIMWQNSLHGEVN</sequence>
<organism evidence="3 4">
    <name type="scientific">Methylorubrum populi</name>
    <dbReference type="NCBI Taxonomy" id="223967"/>
    <lineage>
        <taxon>Bacteria</taxon>
        <taxon>Pseudomonadati</taxon>
        <taxon>Pseudomonadota</taxon>
        <taxon>Alphaproteobacteria</taxon>
        <taxon>Hyphomicrobiales</taxon>
        <taxon>Methylobacteriaceae</taxon>
        <taxon>Methylorubrum</taxon>
    </lineage>
</organism>
<feature type="signal peptide" evidence="2">
    <location>
        <begin position="1"/>
        <end position="25"/>
    </location>
</feature>
<evidence type="ECO:0000256" key="2">
    <source>
        <dbReference type="SAM" id="SignalP"/>
    </source>
</evidence>
<proteinExistence type="predicted"/>
<dbReference type="Proteomes" id="UP000742631">
    <property type="component" value="Unassembled WGS sequence"/>
</dbReference>